<evidence type="ECO:0000313" key="3">
    <source>
        <dbReference type="Proteomes" id="UP000502508"/>
    </source>
</evidence>
<protein>
    <submittedName>
        <fullName evidence="2">Uncharacterized protein</fullName>
    </submittedName>
</protein>
<evidence type="ECO:0000256" key="1">
    <source>
        <dbReference type="SAM" id="MobiDB-lite"/>
    </source>
</evidence>
<sequence length="66" mass="7134">MPCAKECRLYNWPSIDSATQTCHSIPAAASTYADGWSTAALAADEDTPGRSLNRANGSTDWRRSTK</sequence>
<gene>
    <name evidence="2" type="ORF">Pflav_090930</name>
</gene>
<feature type="region of interest" description="Disordered" evidence="1">
    <location>
        <begin position="44"/>
        <end position="66"/>
    </location>
</feature>
<name>A0A6F8Y9I4_9ACTN</name>
<evidence type="ECO:0000313" key="2">
    <source>
        <dbReference type="EMBL" id="BCB82683.1"/>
    </source>
</evidence>
<dbReference type="EMBL" id="AP022870">
    <property type="protein sequence ID" value="BCB82683.1"/>
    <property type="molecule type" value="Genomic_DNA"/>
</dbReference>
<organism evidence="2 3">
    <name type="scientific">Phytohabitans flavus</name>
    <dbReference type="NCBI Taxonomy" id="1076124"/>
    <lineage>
        <taxon>Bacteria</taxon>
        <taxon>Bacillati</taxon>
        <taxon>Actinomycetota</taxon>
        <taxon>Actinomycetes</taxon>
        <taxon>Micromonosporales</taxon>
        <taxon>Micromonosporaceae</taxon>
    </lineage>
</organism>
<accession>A0A6F8Y9I4</accession>
<keyword evidence="3" id="KW-1185">Reference proteome</keyword>
<dbReference type="Proteomes" id="UP000502508">
    <property type="component" value="Chromosome"/>
</dbReference>
<proteinExistence type="predicted"/>
<reference evidence="2 3" key="2">
    <citation type="submission" date="2020-03" db="EMBL/GenBank/DDBJ databases">
        <authorList>
            <person name="Ichikawa N."/>
            <person name="Kimura A."/>
            <person name="Kitahashi Y."/>
            <person name="Uohara A."/>
        </authorList>
    </citation>
    <scope>NUCLEOTIDE SEQUENCE [LARGE SCALE GENOMIC DNA]</scope>
    <source>
        <strain evidence="2 3">NBRC 107702</strain>
    </source>
</reference>
<dbReference type="AlphaFoldDB" id="A0A6F8Y9I4"/>
<reference evidence="2 3" key="1">
    <citation type="submission" date="2020-03" db="EMBL/GenBank/DDBJ databases">
        <title>Whole genome shotgun sequence of Phytohabitans flavus NBRC 107702.</title>
        <authorList>
            <person name="Komaki H."/>
            <person name="Tamura T."/>
        </authorList>
    </citation>
    <scope>NUCLEOTIDE SEQUENCE [LARGE SCALE GENOMIC DNA]</scope>
    <source>
        <strain evidence="2 3">NBRC 107702</strain>
    </source>
</reference>
<dbReference type="KEGG" id="pfla:Pflav_090930"/>